<organism evidence="2 3">
    <name type="scientific">Candidatus Ozemobacter sibiricus</name>
    <dbReference type="NCBI Taxonomy" id="2268124"/>
    <lineage>
        <taxon>Bacteria</taxon>
        <taxon>Candidatus Ozemobacteria</taxon>
        <taxon>Candidatus Ozemobacterales</taxon>
        <taxon>Candidatus Ozemobacteraceae</taxon>
        <taxon>Candidatus Ozemobacter</taxon>
    </lineage>
</organism>
<comment type="caution">
    <text evidence="2">The sequence shown here is derived from an EMBL/GenBank/DDBJ whole genome shotgun (WGS) entry which is preliminary data.</text>
</comment>
<evidence type="ECO:0000313" key="3">
    <source>
        <dbReference type="Proteomes" id="UP000252355"/>
    </source>
</evidence>
<dbReference type="EMBL" id="QOQW01000019">
    <property type="protein sequence ID" value="RCK78763.1"/>
    <property type="molecule type" value="Genomic_DNA"/>
</dbReference>
<dbReference type="AlphaFoldDB" id="A0A367ZKZ2"/>
<gene>
    <name evidence="2" type="ORF">OZSIB_1116</name>
</gene>
<sequence>MKVKLVRTLPEPQAYGVTGRGRRVVALWADAETVAFRRAAEQRRVEAAVQELADRQAALETRRRRLEELAHRLSGSIGIEKTREPLEAIVARLDAFVQAATAAAEPGGPVMPEGKGAAGAPDASRRGGEGSARGAAGPATGPATGSAVGAFLAGRFYLERAAGRPPDVVGVIEPALATLPLDEETRDFFCDAALACLEAGCLEPARTIAQRFRRAGWTEFRDLVARVEAAT</sequence>
<dbReference type="Proteomes" id="UP000252355">
    <property type="component" value="Unassembled WGS sequence"/>
</dbReference>
<feature type="compositionally biased region" description="Low complexity" evidence="1">
    <location>
        <begin position="132"/>
        <end position="141"/>
    </location>
</feature>
<evidence type="ECO:0000313" key="2">
    <source>
        <dbReference type="EMBL" id="RCK78763.1"/>
    </source>
</evidence>
<feature type="region of interest" description="Disordered" evidence="1">
    <location>
        <begin position="104"/>
        <end position="141"/>
    </location>
</feature>
<protein>
    <submittedName>
        <fullName evidence="2">Uncharacterized protein</fullName>
    </submittedName>
</protein>
<proteinExistence type="predicted"/>
<accession>A0A367ZKZ2</accession>
<evidence type="ECO:0000256" key="1">
    <source>
        <dbReference type="SAM" id="MobiDB-lite"/>
    </source>
</evidence>
<name>A0A367ZKZ2_9BACT</name>
<reference evidence="2 3" key="1">
    <citation type="submission" date="2018-05" db="EMBL/GenBank/DDBJ databases">
        <title>A metagenomic window into the 2 km-deep terrestrial subsurface aquifer revealed taxonomically and functionally diverse microbial community comprising novel uncultured bacterial lineages.</title>
        <authorList>
            <person name="Kadnikov V.V."/>
            <person name="Mardanov A.V."/>
            <person name="Beletsky A.V."/>
            <person name="Banks D."/>
            <person name="Pimenov N.V."/>
            <person name="Frank Y.A."/>
            <person name="Karnachuk O.V."/>
            <person name="Ravin N.V."/>
        </authorList>
    </citation>
    <scope>NUCLEOTIDE SEQUENCE [LARGE SCALE GENOMIC DNA]</scope>
    <source>
        <strain evidence="2">BY5</strain>
    </source>
</reference>